<dbReference type="AlphaFoldDB" id="A0A3S4IH25"/>
<feature type="region of interest" description="Disordered" evidence="1">
    <location>
        <begin position="56"/>
        <end position="77"/>
    </location>
</feature>
<reference evidence="2 3" key="1">
    <citation type="submission" date="2018-12" db="EMBL/GenBank/DDBJ databases">
        <authorList>
            <consortium name="Pathogen Informatics"/>
        </authorList>
    </citation>
    <scope>NUCLEOTIDE SEQUENCE [LARGE SCALE GENOMIC DNA]</scope>
    <source>
        <strain evidence="2 3">NCTC9695</strain>
    </source>
</reference>
<sequence>MQGTISSEDNMPAMAAPASDRCCRSGPMMLRRCSSSSQNIAAASSARMIRNRLLDHESSKAVRRPESSMAISAAAAG</sequence>
<evidence type="ECO:0000313" key="2">
    <source>
        <dbReference type="EMBL" id="VEB43327.1"/>
    </source>
</evidence>
<dbReference type="Proteomes" id="UP000275777">
    <property type="component" value="Chromosome"/>
</dbReference>
<proteinExistence type="predicted"/>
<gene>
    <name evidence="2" type="ORF">NCTC9695_03783</name>
</gene>
<evidence type="ECO:0000256" key="1">
    <source>
        <dbReference type="SAM" id="MobiDB-lite"/>
    </source>
</evidence>
<protein>
    <submittedName>
        <fullName evidence="2">Uncharacterized protein</fullName>
    </submittedName>
</protein>
<feature type="compositionally biased region" description="Basic and acidic residues" evidence="1">
    <location>
        <begin position="56"/>
        <end position="66"/>
    </location>
</feature>
<dbReference type="EMBL" id="LR134182">
    <property type="protein sequence ID" value="VEB43327.1"/>
    <property type="molecule type" value="Genomic_DNA"/>
</dbReference>
<organism evidence="2 3">
    <name type="scientific">Chromobacterium violaceum</name>
    <dbReference type="NCBI Taxonomy" id="536"/>
    <lineage>
        <taxon>Bacteria</taxon>
        <taxon>Pseudomonadati</taxon>
        <taxon>Pseudomonadota</taxon>
        <taxon>Betaproteobacteria</taxon>
        <taxon>Neisseriales</taxon>
        <taxon>Chromobacteriaceae</taxon>
        <taxon>Chromobacterium</taxon>
    </lineage>
</organism>
<feature type="region of interest" description="Disordered" evidence="1">
    <location>
        <begin position="1"/>
        <end position="20"/>
    </location>
</feature>
<evidence type="ECO:0000313" key="3">
    <source>
        <dbReference type="Proteomes" id="UP000275777"/>
    </source>
</evidence>
<accession>A0A3S4IH25</accession>
<name>A0A3S4IH25_CHRVL</name>